<dbReference type="Gene3D" id="2.60.120.560">
    <property type="entry name" value="Exo-inulinase, domain 1"/>
    <property type="match status" value="1"/>
</dbReference>
<evidence type="ECO:0000313" key="4">
    <source>
        <dbReference type="Proteomes" id="UP000551616"/>
    </source>
</evidence>
<comment type="caution">
    <text evidence="3">The sequence shown here is derived from an EMBL/GenBank/DDBJ whole genome shotgun (WGS) entry which is preliminary data.</text>
</comment>
<feature type="chain" id="PRO_5030579074" description="3-keto-alpha-glucoside-1,2-lyase/3-keto-2-hydroxy-glucal hydratase domain-containing protein" evidence="1">
    <location>
        <begin position="28"/>
        <end position="216"/>
    </location>
</feature>
<dbReference type="Proteomes" id="UP000551616">
    <property type="component" value="Unassembled WGS sequence"/>
</dbReference>
<evidence type="ECO:0000259" key="2">
    <source>
        <dbReference type="Pfam" id="PF06439"/>
    </source>
</evidence>
<dbReference type="RefSeq" id="WP_207397202.1">
    <property type="nucleotide sequence ID" value="NZ_JABRWO010000008.1"/>
</dbReference>
<dbReference type="GO" id="GO:0016787">
    <property type="term" value="F:hydrolase activity"/>
    <property type="evidence" value="ECO:0007669"/>
    <property type="project" value="InterPro"/>
</dbReference>
<sequence>MKTNFLLLTCLFTLCVLTLGRASIVFAETDEDLLFNQDSFAGWEGNLDWFRIENGAVVAGRLDQDIPRNEFLCTEQEFADFELTLEAKLVGDGKNAGVQFRSKRIPDHHEVIGYQCDMGWVGNKPIWGALYDESRRREFLAEGDSEKIRKAIADKEFVPLKIRAQGKHIQIWVGDVKTVDYHEPDDNIPQSGILGLQIHSGPKCEAWYRNIRLKKL</sequence>
<proteinExistence type="predicted"/>
<reference evidence="3 4" key="1">
    <citation type="submission" date="2020-05" db="EMBL/GenBank/DDBJ databases">
        <title>Bremerella alba sp. nov., a novel planctomycete isolated from the surface of the macroalga Fucus spiralis.</title>
        <authorList>
            <person name="Godinho O."/>
            <person name="Botelho R."/>
            <person name="Albuquerque L."/>
            <person name="Wiegand S."/>
            <person name="Da Costa M.S."/>
            <person name="Lobo-Da-Cunha A."/>
            <person name="Jogler C."/>
            <person name="Lage O.M."/>
        </authorList>
    </citation>
    <scope>NUCLEOTIDE SEQUENCE [LARGE SCALE GENOMIC DNA]</scope>
    <source>
        <strain evidence="3 4">FF15</strain>
    </source>
</reference>
<dbReference type="Pfam" id="PF06439">
    <property type="entry name" value="3keto-disac_hyd"/>
    <property type="match status" value="1"/>
</dbReference>
<dbReference type="InterPro" id="IPR010496">
    <property type="entry name" value="AL/BT2_dom"/>
</dbReference>
<dbReference type="EMBL" id="JABRWO010000008">
    <property type="protein sequence ID" value="MBA2115764.1"/>
    <property type="molecule type" value="Genomic_DNA"/>
</dbReference>
<dbReference type="AlphaFoldDB" id="A0A7V8V6T8"/>
<feature type="signal peptide" evidence="1">
    <location>
        <begin position="1"/>
        <end position="27"/>
    </location>
</feature>
<protein>
    <recommendedName>
        <fullName evidence="2">3-keto-alpha-glucoside-1,2-lyase/3-keto-2-hydroxy-glucal hydratase domain-containing protein</fullName>
    </recommendedName>
</protein>
<evidence type="ECO:0000313" key="3">
    <source>
        <dbReference type="EMBL" id="MBA2115764.1"/>
    </source>
</evidence>
<organism evidence="3 4">
    <name type="scientific">Bremerella alba</name>
    <dbReference type="NCBI Taxonomy" id="980252"/>
    <lineage>
        <taxon>Bacteria</taxon>
        <taxon>Pseudomonadati</taxon>
        <taxon>Planctomycetota</taxon>
        <taxon>Planctomycetia</taxon>
        <taxon>Pirellulales</taxon>
        <taxon>Pirellulaceae</taxon>
        <taxon>Bremerella</taxon>
    </lineage>
</organism>
<accession>A0A7V8V6T8</accession>
<feature type="domain" description="3-keto-alpha-glucoside-1,2-lyase/3-keto-2-hydroxy-glucal hydratase" evidence="2">
    <location>
        <begin position="33"/>
        <end position="214"/>
    </location>
</feature>
<gene>
    <name evidence="3" type="ORF">HOV93_29490</name>
</gene>
<keyword evidence="4" id="KW-1185">Reference proteome</keyword>
<name>A0A7V8V6T8_9BACT</name>
<evidence type="ECO:0000256" key="1">
    <source>
        <dbReference type="SAM" id="SignalP"/>
    </source>
</evidence>
<keyword evidence="1" id="KW-0732">Signal</keyword>